<feature type="compositionally biased region" description="Low complexity" evidence="1">
    <location>
        <begin position="324"/>
        <end position="340"/>
    </location>
</feature>
<keyword evidence="2" id="KW-1133">Transmembrane helix</keyword>
<accession>A0ABT6F2J0</accession>
<evidence type="ECO:0000313" key="3">
    <source>
        <dbReference type="EMBL" id="MDG2992032.1"/>
    </source>
</evidence>
<reference evidence="3" key="2">
    <citation type="submission" date="2022-01" db="EMBL/GenBank/DDBJ databases">
        <authorList>
            <person name="Zivanovic Y."/>
            <person name="Moreira D."/>
            <person name="Lopez-Garcia P."/>
        </authorList>
    </citation>
    <scope>NUCLEOTIDE SEQUENCE</scope>
    <source>
        <strain evidence="3">G9</strain>
    </source>
</reference>
<keyword evidence="2" id="KW-0472">Membrane</keyword>
<feature type="region of interest" description="Disordered" evidence="1">
    <location>
        <begin position="85"/>
        <end position="143"/>
    </location>
</feature>
<organism evidence="3 4">
    <name type="scientific">Candidatus Synechococcus calcipolaris G9</name>
    <dbReference type="NCBI Taxonomy" id="1497997"/>
    <lineage>
        <taxon>Bacteria</taxon>
        <taxon>Bacillati</taxon>
        <taxon>Cyanobacteriota</taxon>
        <taxon>Cyanophyceae</taxon>
        <taxon>Synechococcales</taxon>
        <taxon>Synechococcaceae</taxon>
        <taxon>Synechococcus</taxon>
    </lineage>
</organism>
<dbReference type="Proteomes" id="UP001154265">
    <property type="component" value="Unassembled WGS sequence"/>
</dbReference>
<dbReference type="RefSeq" id="WP_277867955.1">
    <property type="nucleotide sequence ID" value="NZ_JAKKUT010000007.1"/>
</dbReference>
<sequence length="406" mass="43204">MTTANATDVQNRLKAALACLNLSLEAELTQYRCHRMVTGAPPFGGEDEHQSTAEPEDDFPEFAELAAMTDAAAVHSQTSFAITPVVSAPEPTTPNPMVQNPMDPTATEMSPIPPSLPVSTPESYPHATSNHDASNKEDDSHEFEVDDFSFDAAELAGLLPQAFAHAHGTNAANSGTNASGEVLPTTAVKRPMASTRELLKNVQGGDRHPGGINHVQRWLMVVGVLGGLAAALGVYMLLRGDRSLPEQPDALSSEVSQPQANSPSQSNISGSASRSSEAIPGGPDLTAREFTEVNPKTLSQLKPTPAATNSPSDPTVPAKPENESASPRTSNTSNTRDNNASLDMSILQMPNGHYYIVAPYNNPEDLEHAQTLVPEAFLIRLAEGLKIQLAVFEDEPSAKTWVAQME</sequence>
<feature type="region of interest" description="Disordered" evidence="1">
    <location>
        <begin position="246"/>
        <end position="340"/>
    </location>
</feature>
<comment type="caution">
    <text evidence="3">The sequence shown here is derived from an EMBL/GenBank/DDBJ whole genome shotgun (WGS) entry which is preliminary data.</text>
</comment>
<evidence type="ECO:0008006" key="5">
    <source>
        <dbReference type="Google" id="ProtNLM"/>
    </source>
</evidence>
<evidence type="ECO:0000256" key="2">
    <source>
        <dbReference type="SAM" id="Phobius"/>
    </source>
</evidence>
<evidence type="ECO:0000256" key="1">
    <source>
        <dbReference type="SAM" id="MobiDB-lite"/>
    </source>
</evidence>
<gene>
    <name evidence="3" type="ORF">L3556_13990</name>
</gene>
<name>A0ABT6F2J0_9SYNE</name>
<feature type="compositionally biased region" description="Low complexity" evidence="1">
    <location>
        <begin position="256"/>
        <end position="269"/>
    </location>
</feature>
<proteinExistence type="predicted"/>
<protein>
    <recommendedName>
        <fullName evidence="5">SPOR domain-containing protein</fullName>
    </recommendedName>
</protein>
<keyword evidence="4" id="KW-1185">Reference proteome</keyword>
<evidence type="ECO:0000313" key="4">
    <source>
        <dbReference type="Proteomes" id="UP001154265"/>
    </source>
</evidence>
<feature type="compositionally biased region" description="Basic and acidic residues" evidence="1">
    <location>
        <begin position="133"/>
        <end position="143"/>
    </location>
</feature>
<feature type="transmembrane region" description="Helical" evidence="2">
    <location>
        <begin position="218"/>
        <end position="238"/>
    </location>
</feature>
<dbReference type="EMBL" id="JAKKUT010000007">
    <property type="protein sequence ID" value="MDG2992032.1"/>
    <property type="molecule type" value="Genomic_DNA"/>
</dbReference>
<keyword evidence="2" id="KW-0812">Transmembrane</keyword>
<feature type="compositionally biased region" description="Polar residues" evidence="1">
    <location>
        <begin position="294"/>
        <end position="313"/>
    </location>
</feature>
<feature type="compositionally biased region" description="Polar residues" evidence="1">
    <location>
        <begin position="117"/>
        <end position="132"/>
    </location>
</feature>
<reference evidence="3" key="1">
    <citation type="journal article" date="2022" name="Genome Biol. Evol.">
        <title>A New Gene Family Diagnostic for Intracellular Biomineralization of Amorphous Ca Carbonates by Cyanobacteria.</title>
        <authorList>
            <person name="Benzerara K."/>
            <person name="Duprat E."/>
            <person name="Bitard-Feildel T."/>
            <person name="Caumes G."/>
            <person name="Cassier-Chauvat C."/>
            <person name="Chauvat F."/>
            <person name="Dezi M."/>
            <person name="Diop S.I."/>
            <person name="Gaschignard G."/>
            <person name="Gorgen S."/>
            <person name="Gugger M."/>
            <person name="Lopez-Garcia P."/>
            <person name="Millet M."/>
            <person name="Skouri-Panet F."/>
            <person name="Moreira D."/>
            <person name="Callebaut I."/>
        </authorList>
    </citation>
    <scope>NUCLEOTIDE SEQUENCE</scope>
    <source>
        <strain evidence="3">G9</strain>
    </source>
</reference>